<reference evidence="57 58" key="1">
    <citation type="submission" date="2016-09" db="EMBL/GenBank/DDBJ databases">
        <title>Couchioplanes caeruleus draft genome sequence.</title>
        <authorList>
            <person name="Sheehan J."/>
            <person name="Caffrey P."/>
        </authorList>
    </citation>
    <scope>NUCLEOTIDE SEQUENCE [LARGE SCALE GENOMIC DNA]</scope>
    <source>
        <strain evidence="57 58">DSM 43634</strain>
    </source>
</reference>
<comment type="catalytic activity">
    <reaction evidence="42">
        <text>hexadecanoyl-[ACP] + H2O = hexadecanoate + holo-[ACP] + H(+)</text>
        <dbReference type="Rhea" id="RHEA:41932"/>
        <dbReference type="Rhea" id="RHEA-COMP:9652"/>
        <dbReference type="Rhea" id="RHEA-COMP:9685"/>
        <dbReference type="ChEBI" id="CHEBI:7896"/>
        <dbReference type="ChEBI" id="CHEBI:15377"/>
        <dbReference type="ChEBI" id="CHEBI:15378"/>
        <dbReference type="ChEBI" id="CHEBI:64479"/>
        <dbReference type="ChEBI" id="CHEBI:78483"/>
        <dbReference type="EC" id="3.1.2.14"/>
    </reaction>
    <physiologicalReaction direction="left-to-right" evidence="42">
        <dbReference type="Rhea" id="RHEA:41933"/>
    </physiologicalReaction>
</comment>
<dbReference type="GO" id="GO:0006633">
    <property type="term" value="P:fatty acid biosynthetic process"/>
    <property type="evidence" value="ECO:0007669"/>
    <property type="project" value="InterPro"/>
</dbReference>
<dbReference type="CDD" id="cd08952">
    <property type="entry name" value="KR_1_SDR_x"/>
    <property type="match status" value="1"/>
</dbReference>
<dbReference type="InterPro" id="IPR020807">
    <property type="entry name" value="PKS_DH"/>
</dbReference>
<dbReference type="InterPro" id="IPR001031">
    <property type="entry name" value="Thioesterase"/>
</dbReference>
<evidence type="ECO:0000313" key="57">
    <source>
        <dbReference type="EMBL" id="OJF16268.1"/>
    </source>
</evidence>
<comment type="catalytic activity">
    <reaction evidence="16">
        <text>(3R)-hydroxydecanoyl-[ACP] = (2E)-decenoyl-[ACP] + H2O</text>
        <dbReference type="Rhea" id="RHEA:41860"/>
        <dbReference type="Rhea" id="RHEA-COMP:9638"/>
        <dbReference type="Rhea" id="RHEA-COMP:9639"/>
        <dbReference type="ChEBI" id="CHEBI:15377"/>
        <dbReference type="ChEBI" id="CHEBI:78466"/>
        <dbReference type="ChEBI" id="CHEBI:78467"/>
    </reaction>
    <physiologicalReaction direction="left-to-right" evidence="16">
        <dbReference type="Rhea" id="RHEA:41861"/>
    </physiologicalReaction>
</comment>
<evidence type="ECO:0000256" key="7">
    <source>
        <dbReference type="ARBA" id="ARBA00022799"/>
    </source>
</evidence>
<dbReference type="Gene3D" id="3.40.47.10">
    <property type="match status" value="3"/>
</dbReference>
<dbReference type="SMART" id="SM00827">
    <property type="entry name" value="PKS_AT"/>
    <property type="match status" value="3"/>
</dbReference>
<evidence type="ECO:0000256" key="16">
    <source>
        <dbReference type="ARBA" id="ARBA00023388"/>
    </source>
</evidence>
<dbReference type="Gene3D" id="3.40.50.11460">
    <property type="match status" value="1"/>
</dbReference>
<keyword evidence="12" id="KW-0012">Acyltransferase</keyword>
<evidence type="ECO:0000256" key="22">
    <source>
        <dbReference type="ARBA" id="ARBA00023442"/>
    </source>
</evidence>
<evidence type="ECO:0000256" key="1">
    <source>
        <dbReference type="ARBA" id="ARBA00001957"/>
    </source>
</evidence>
<evidence type="ECO:0000256" key="2">
    <source>
        <dbReference type="ARBA" id="ARBA00004792"/>
    </source>
</evidence>
<dbReference type="InterPro" id="IPR055123">
    <property type="entry name" value="SpnB-like_Rossmann"/>
</dbReference>
<dbReference type="Pfam" id="PF14765">
    <property type="entry name" value="PS-DH"/>
    <property type="match status" value="1"/>
</dbReference>
<keyword evidence="9" id="KW-0045">Antibiotic biosynthesis</keyword>
<dbReference type="Gene3D" id="3.40.50.1820">
    <property type="entry name" value="alpha/beta hydrolase"/>
    <property type="match status" value="1"/>
</dbReference>
<comment type="catalytic activity">
    <reaction evidence="35">
        <text>(2E)-dodecenoyl-[ACP] + NADPH + H(+) = dodecanoyl-[ACP] + NADP(+)</text>
        <dbReference type="Rhea" id="RHEA:41880"/>
        <dbReference type="Rhea" id="RHEA-COMP:9643"/>
        <dbReference type="Rhea" id="RHEA-COMP:9644"/>
        <dbReference type="ChEBI" id="CHEBI:15378"/>
        <dbReference type="ChEBI" id="CHEBI:57783"/>
        <dbReference type="ChEBI" id="CHEBI:58349"/>
        <dbReference type="ChEBI" id="CHEBI:65264"/>
        <dbReference type="ChEBI" id="CHEBI:78472"/>
    </reaction>
    <physiologicalReaction direction="left-to-right" evidence="35">
        <dbReference type="Rhea" id="RHEA:41881"/>
    </physiologicalReaction>
</comment>
<comment type="catalytic activity">
    <reaction evidence="18">
        <text>(3R)-hydroxytetradecanoyl-[ACP] = (2E)-tetradecenoyl-[ACP] + H2O</text>
        <dbReference type="Rhea" id="RHEA:41892"/>
        <dbReference type="Rhea" id="RHEA-COMP:9646"/>
        <dbReference type="Rhea" id="RHEA-COMP:9647"/>
        <dbReference type="ChEBI" id="CHEBI:15377"/>
        <dbReference type="ChEBI" id="CHEBI:78474"/>
        <dbReference type="ChEBI" id="CHEBI:78475"/>
    </reaction>
    <physiologicalReaction direction="left-to-right" evidence="18">
        <dbReference type="Rhea" id="RHEA:41893"/>
    </physiologicalReaction>
</comment>
<evidence type="ECO:0000256" key="27">
    <source>
        <dbReference type="ARBA" id="ARBA00047451"/>
    </source>
</evidence>
<evidence type="ECO:0000256" key="53">
    <source>
        <dbReference type="PROSITE-ProRule" id="PRU01363"/>
    </source>
</evidence>
<dbReference type="GO" id="GO:0004316">
    <property type="term" value="F:3-oxoacyl-[acyl-carrier-protein] reductase (NADPH) activity"/>
    <property type="evidence" value="ECO:0007669"/>
    <property type="project" value="UniProtKB-EC"/>
</dbReference>
<evidence type="ECO:0000256" key="52">
    <source>
        <dbReference type="ARBA" id="ARBA00049533"/>
    </source>
</evidence>
<evidence type="ECO:0000256" key="35">
    <source>
        <dbReference type="ARBA" id="ARBA00048281"/>
    </source>
</evidence>
<dbReference type="Pfam" id="PF08990">
    <property type="entry name" value="Docking"/>
    <property type="match status" value="1"/>
</dbReference>
<proteinExistence type="predicted"/>
<dbReference type="Proteomes" id="UP000182486">
    <property type="component" value="Unassembled WGS sequence"/>
</dbReference>
<comment type="catalytic activity">
    <reaction evidence="31">
        <text>(2E)-hexenoyl-[ACP] + NADPH + H(+) = hexanoyl-[ACP] + NADP(+)</text>
        <dbReference type="Rhea" id="RHEA:41832"/>
        <dbReference type="Rhea" id="RHEA-COMP:9631"/>
        <dbReference type="Rhea" id="RHEA-COMP:9632"/>
        <dbReference type="ChEBI" id="CHEBI:15378"/>
        <dbReference type="ChEBI" id="CHEBI:57783"/>
        <dbReference type="ChEBI" id="CHEBI:58349"/>
        <dbReference type="ChEBI" id="CHEBI:78458"/>
        <dbReference type="ChEBI" id="CHEBI:78459"/>
    </reaction>
    <physiologicalReaction direction="left-to-right" evidence="31">
        <dbReference type="Rhea" id="RHEA:41833"/>
    </physiologicalReaction>
</comment>
<dbReference type="InterPro" id="IPR049900">
    <property type="entry name" value="PKS_mFAS_DH"/>
</dbReference>
<dbReference type="InterPro" id="IPR016036">
    <property type="entry name" value="Malonyl_transacylase_ACP-bd"/>
</dbReference>
<keyword evidence="58" id="KW-1185">Reference proteome</keyword>
<evidence type="ECO:0000256" key="14">
    <source>
        <dbReference type="ARBA" id="ARBA00023351"/>
    </source>
</evidence>
<feature type="domain" description="Carrier" evidence="54">
    <location>
        <begin position="4761"/>
        <end position="4836"/>
    </location>
</feature>
<evidence type="ECO:0000256" key="32">
    <source>
        <dbReference type="ARBA" id="ARBA00047953"/>
    </source>
</evidence>
<evidence type="ECO:0000256" key="33">
    <source>
        <dbReference type="ARBA" id="ARBA00047961"/>
    </source>
</evidence>
<dbReference type="InterPro" id="IPR011032">
    <property type="entry name" value="GroES-like_sf"/>
</dbReference>
<comment type="catalytic activity">
    <reaction evidence="21">
        <text>(3R)-hydroxybutanoyl-[ACP] = (2E)-butenoyl-[ACP] + H2O</text>
        <dbReference type="Rhea" id="RHEA:41808"/>
        <dbReference type="Rhea" id="RHEA-COMP:9626"/>
        <dbReference type="Rhea" id="RHEA-COMP:9627"/>
        <dbReference type="ChEBI" id="CHEBI:15377"/>
        <dbReference type="ChEBI" id="CHEBI:78451"/>
        <dbReference type="ChEBI" id="CHEBI:78453"/>
    </reaction>
    <physiologicalReaction direction="left-to-right" evidence="21">
        <dbReference type="Rhea" id="RHEA:41809"/>
    </physiologicalReaction>
</comment>
<evidence type="ECO:0000256" key="24">
    <source>
        <dbReference type="ARBA" id="ARBA00047394"/>
    </source>
</evidence>
<evidence type="ECO:0000256" key="31">
    <source>
        <dbReference type="ARBA" id="ARBA00047897"/>
    </source>
</evidence>
<evidence type="ECO:0000256" key="40">
    <source>
        <dbReference type="ARBA" id="ARBA00048650"/>
    </source>
</evidence>
<dbReference type="Pfam" id="PF00550">
    <property type="entry name" value="PP-binding"/>
    <property type="match status" value="3"/>
</dbReference>
<evidence type="ECO:0000256" key="5">
    <source>
        <dbReference type="ARBA" id="ARBA00022553"/>
    </source>
</evidence>
<evidence type="ECO:0000256" key="18">
    <source>
        <dbReference type="ARBA" id="ARBA00023398"/>
    </source>
</evidence>
<comment type="catalytic activity">
    <reaction evidence="41">
        <text>holo-[ACP] + acetyl-CoA = acetyl-[ACP] + CoA</text>
        <dbReference type="Rhea" id="RHEA:41788"/>
        <dbReference type="Rhea" id="RHEA-COMP:9621"/>
        <dbReference type="Rhea" id="RHEA-COMP:9685"/>
        <dbReference type="ChEBI" id="CHEBI:57287"/>
        <dbReference type="ChEBI" id="CHEBI:57288"/>
        <dbReference type="ChEBI" id="CHEBI:64479"/>
        <dbReference type="ChEBI" id="CHEBI:78446"/>
        <dbReference type="EC" id="2.3.1.38"/>
    </reaction>
    <physiologicalReaction direction="left-to-right" evidence="41">
        <dbReference type="Rhea" id="RHEA:41789"/>
    </physiologicalReaction>
</comment>
<comment type="catalytic activity">
    <reaction evidence="38">
        <text>a fatty acyl-[ACP] + malonyl-[ACP] + H(+) = a 3-oxoacyl-[ACP] + holo-[ACP] + CO2</text>
        <dbReference type="Rhea" id="RHEA:22836"/>
        <dbReference type="Rhea" id="RHEA-COMP:9623"/>
        <dbReference type="Rhea" id="RHEA-COMP:9685"/>
        <dbReference type="Rhea" id="RHEA-COMP:9916"/>
        <dbReference type="Rhea" id="RHEA-COMP:14125"/>
        <dbReference type="ChEBI" id="CHEBI:15378"/>
        <dbReference type="ChEBI" id="CHEBI:16526"/>
        <dbReference type="ChEBI" id="CHEBI:64479"/>
        <dbReference type="ChEBI" id="CHEBI:78449"/>
        <dbReference type="ChEBI" id="CHEBI:78776"/>
        <dbReference type="ChEBI" id="CHEBI:138651"/>
        <dbReference type="EC" id="2.3.1.41"/>
    </reaction>
    <physiologicalReaction direction="left-to-right" evidence="38">
        <dbReference type="Rhea" id="RHEA:22837"/>
    </physiologicalReaction>
</comment>
<dbReference type="GO" id="GO:0019171">
    <property type="term" value="F:(3R)-hydroxyacyl-[acyl-carrier-protein] dehydratase activity"/>
    <property type="evidence" value="ECO:0007669"/>
    <property type="project" value="UniProtKB-EC"/>
</dbReference>
<dbReference type="SMART" id="SM00826">
    <property type="entry name" value="PKS_DH"/>
    <property type="match status" value="2"/>
</dbReference>
<evidence type="ECO:0000256" key="19">
    <source>
        <dbReference type="ARBA" id="ARBA00023399"/>
    </source>
</evidence>
<dbReference type="SUPFAM" id="SSF52151">
    <property type="entry name" value="FabD/lysophospholipase-like"/>
    <property type="match status" value="3"/>
</dbReference>
<evidence type="ECO:0000256" key="8">
    <source>
        <dbReference type="ARBA" id="ARBA00022898"/>
    </source>
</evidence>
<comment type="catalytic activity">
    <reaction evidence="25">
        <text>a (3R)-hydroxyacyl-[ACP] + NADP(+) = a 3-oxoacyl-[ACP] + NADPH + H(+)</text>
        <dbReference type="Rhea" id="RHEA:17397"/>
        <dbReference type="Rhea" id="RHEA-COMP:9916"/>
        <dbReference type="Rhea" id="RHEA-COMP:9945"/>
        <dbReference type="ChEBI" id="CHEBI:15378"/>
        <dbReference type="ChEBI" id="CHEBI:57783"/>
        <dbReference type="ChEBI" id="CHEBI:58349"/>
        <dbReference type="ChEBI" id="CHEBI:78776"/>
        <dbReference type="ChEBI" id="CHEBI:78827"/>
        <dbReference type="EC" id="1.1.1.100"/>
    </reaction>
    <physiologicalReaction direction="right-to-left" evidence="25">
        <dbReference type="Rhea" id="RHEA:17399"/>
    </physiologicalReaction>
</comment>
<dbReference type="Pfam" id="PF00698">
    <property type="entry name" value="Acyl_transf_1"/>
    <property type="match status" value="3"/>
</dbReference>
<comment type="catalytic activity">
    <reaction evidence="43">
        <text>3-oxotetradecanoyl-[ACP] + NADPH + H(+) = (3R)-hydroxytetradecanoyl-[ACP] + NADP(+)</text>
        <dbReference type="Rhea" id="RHEA:41888"/>
        <dbReference type="Rhea" id="RHEA-COMP:9645"/>
        <dbReference type="Rhea" id="RHEA-COMP:9646"/>
        <dbReference type="ChEBI" id="CHEBI:15378"/>
        <dbReference type="ChEBI" id="CHEBI:57783"/>
        <dbReference type="ChEBI" id="CHEBI:58349"/>
        <dbReference type="ChEBI" id="CHEBI:78473"/>
        <dbReference type="ChEBI" id="CHEBI:78474"/>
    </reaction>
    <physiologicalReaction direction="left-to-right" evidence="43">
        <dbReference type="Rhea" id="RHEA:41889"/>
    </physiologicalReaction>
</comment>
<dbReference type="InterPro" id="IPR020843">
    <property type="entry name" value="ER"/>
</dbReference>
<dbReference type="NCBIfam" id="NF045894">
    <property type="entry name" value="PKS_plus_SDR"/>
    <property type="match status" value="1"/>
</dbReference>
<dbReference type="Gene3D" id="3.30.70.3290">
    <property type="match status" value="3"/>
</dbReference>
<dbReference type="InterPro" id="IPR020841">
    <property type="entry name" value="PKS_Beta-ketoAc_synthase_dom"/>
</dbReference>
<evidence type="ECO:0000256" key="17">
    <source>
        <dbReference type="ARBA" id="ARBA00023394"/>
    </source>
</evidence>
<evidence type="ECO:0000256" key="25">
    <source>
        <dbReference type="ARBA" id="ARBA00047400"/>
    </source>
</evidence>
<evidence type="ECO:0000256" key="43">
    <source>
        <dbReference type="ARBA" id="ARBA00048935"/>
    </source>
</evidence>
<dbReference type="Pfam" id="PF21089">
    <property type="entry name" value="PKS_DH_N"/>
    <property type="match status" value="2"/>
</dbReference>
<dbReference type="GO" id="GO:0031177">
    <property type="term" value="F:phosphopantetheine binding"/>
    <property type="evidence" value="ECO:0007669"/>
    <property type="project" value="InterPro"/>
</dbReference>
<keyword evidence="11" id="KW-0511">Multifunctional enzyme</keyword>
<dbReference type="GO" id="GO:0016297">
    <property type="term" value="F:fatty acyl-[ACP] hydrolase activity"/>
    <property type="evidence" value="ECO:0007669"/>
    <property type="project" value="UniProtKB-EC"/>
</dbReference>
<comment type="catalytic activity">
    <reaction evidence="13">
        <text>(3R)-hydroxyoctanoyl-[ACP] = (2E)-octenoyl-[ACP] + H2O</text>
        <dbReference type="Rhea" id="RHEA:41844"/>
        <dbReference type="Rhea" id="RHEA-COMP:9634"/>
        <dbReference type="Rhea" id="RHEA-COMP:9635"/>
        <dbReference type="ChEBI" id="CHEBI:15377"/>
        <dbReference type="ChEBI" id="CHEBI:78461"/>
        <dbReference type="ChEBI" id="CHEBI:78462"/>
    </reaction>
    <physiologicalReaction direction="left-to-right" evidence="13">
        <dbReference type="Rhea" id="RHEA:41845"/>
    </physiologicalReaction>
</comment>
<dbReference type="SUPFAM" id="SSF47336">
    <property type="entry name" value="ACP-like"/>
    <property type="match status" value="3"/>
</dbReference>
<dbReference type="Gene3D" id="3.40.50.720">
    <property type="entry name" value="NAD(P)-binding Rossmann-like Domain"/>
    <property type="match status" value="3"/>
</dbReference>
<dbReference type="SUPFAM" id="SSF53901">
    <property type="entry name" value="Thiolase-like"/>
    <property type="match status" value="3"/>
</dbReference>
<dbReference type="PROSITE" id="PS00012">
    <property type="entry name" value="PHOSPHOPANTETHEINE"/>
    <property type="match status" value="3"/>
</dbReference>
<gene>
    <name evidence="57" type="ORF">BG844_00055</name>
</gene>
<evidence type="ECO:0000256" key="3">
    <source>
        <dbReference type="ARBA" id="ARBA00005189"/>
    </source>
</evidence>
<dbReference type="Pfam" id="PF22953">
    <property type="entry name" value="SpnB_Rossmann"/>
    <property type="match status" value="2"/>
</dbReference>
<dbReference type="SUPFAM" id="SSF50129">
    <property type="entry name" value="GroES-like"/>
    <property type="match status" value="1"/>
</dbReference>
<comment type="catalytic activity">
    <reaction evidence="39">
        <text>3-oxohexanoyl-[ACP] + NADPH + H(+) = (3R)-hydroxyhexanoyl-[ACP] + NADP(+)</text>
        <dbReference type="Rhea" id="RHEA:41824"/>
        <dbReference type="Rhea" id="RHEA-COMP:9629"/>
        <dbReference type="Rhea" id="RHEA-COMP:9630"/>
        <dbReference type="ChEBI" id="CHEBI:15378"/>
        <dbReference type="ChEBI" id="CHEBI:57783"/>
        <dbReference type="ChEBI" id="CHEBI:58349"/>
        <dbReference type="ChEBI" id="CHEBI:78456"/>
        <dbReference type="ChEBI" id="CHEBI:78457"/>
    </reaction>
    <physiologicalReaction direction="left-to-right" evidence="39">
        <dbReference type="Rhea" id="RHEA:41825"/>
    </physiologicalReaction>
</comment>
<dbReference type="Pfam" id="PF08659">
    <property type="entry name" value="KR"/>
    <property type="match status" value="3"/>
</dbReference>
<dbReference type="InterPro" id="IPR032821">
    <property type="entry name" value="PKS_assoc"/>
</dbReference>
<evidence type="ECO:0000256" key="39">
    <source>
        <dbReference type="ARBA" id="ARBA00048571"/>
    </source>
</evidence>
<evidence type="ECO:0000256" key="44">
    <source>
        <dbReference type="ARBA" id="ARBA00049019"/>
    </source>
</evidence>
<dbReference type="InterPro" id="IPR018201">
    <property type="entry name" value="Ketoacyl_synth_AS"/>
</dbReference>
<dbReference type="EMBL" id="MEIA01000001">
    <property type="protein sequence ID" value="OJF16268.1"/>
    <property type="molecule type" value="Genomic_DNA"/>
</dbReference>
<comment type="catalytic activity">
    <reaction evidence="52">
        <text>octanoyl-[ACP] + malonyl-[ACP] + H(+) = 3-oxodecanoyl-[ACP] + holo-[ACP] + CO2</text>
        <dbReference type="Rhea" id="RHEA:41852"/>
        <dbReference type="Rhea" id="RHEA-COMP:9623"/>
        <dbReference type="Rhea" id="RHEA-COMP:9636"/>
        <dbReference type="Rhea" id="RHEA-COMP:9637"/>
        <dbReference type="Rhea" id="RHEA-COMP:9685"/>
        <dbReference type="ChEBI" id="CHEBI:15378"/>
        <dbReference type="ChEBI" id="CHEBI:16526"/>
        <dbReference type="ChEBI" id="CHEBI:64479"/>
        <dbReference type="ChEBI" id="CHEBI:78449"/>
        <dbReference type="ChEBI" id="CHEBI:78463"/>
        <dbReference type="ChEBI" id="CHEBI:78464"/>
    </reaction>
    <physiologicalReaction direction="left-to-right" evidence="52">
        <dbReference type="Rhea" id="RHEA:41853"/>
    </physiologicalReaction>
</comment>
<comment type="catalytic activity">
    <reaction evidence="40">
        <text>a 2,3-saturated acyl-[ACP] + NADP(+) = a (2E)-enoyl-[ACP] + NADPH + H(+)</text>
        <dbReference type="Rhea" id="RHEA:22564"/>
        <dbReference type="Rhea" id="RHEA-COMP:9925"/>
        <dbReference type="Rhea" id="RHEA-COMP:9926"/>
        <dbReference type="ChEBI" id="CHEBI:15378"/>
        <dbReference type="ChEBI" id="CHEBI:57783"/>
        <dbReference type="ChEBI" id="CHEBI:58349"/>
        <dbReference type="ChEBI" id="CHEBI:78784"/>
        <dbReference type="ChEBI" id="CHEBI:78785"/>
        <dbReference type="EC" id="1.3.1.39"/>
    </reaction>
    <physiologicalReaction direction="right-to-left" evidence="40">
        <dbReference type="Rhea" id="RHEA:22566"/>
    </physiologicalReaction>
</comment>
<keyword evidence="10" id="KW-0456">Lyase</keyword>
<comment type="catalytic activity">
    <reaction evidence="14">
        <text>(3R)-hydroxydodecanoyl-[ACP] = (2E)-dodecenoyl-[ACP] + H2O</text>
        <dbReference type="Rhea" id="RHEA:41876"/>
        <dbReference type="Rhea" id="RHEA-COMP:9642"/>
        <dbReference type="Rhea" id="RHEA-COMP:9643"/>
        <dbReference type="ChEBI" id="CHEBI:15377"/>
        <dbReference type="ChEBI" id="CHEBI:78470"/>
        <dbReference type="ChEBI" id="CHEBI:78472"/>
    </reaction>
    <physiologicalReaction direction="left-to-right" evidence="14">
        <dbReference type="Rhea" id="RHEA:41877"/>
    </physiologicalReaction>
</comment>
<dbReference type="GO" id="GO:0141148">
    <property type="term" value="F:enoyl-[acyl-carrier-protein] reductase (NADPH) activity"/>
    <property type="evidence" value="ECO:0007669"/>
    <property type="project" value="UniProtKB-EC"/>
</dbReference>
<comment type="pathway">
    <text evidence="3">Lipid metabolism.</text>
</comment>
<dbReference type="GO" id="GO:0004312">
    <property type="term" value="F:fatty acid synthase activity"/>
    <property type="evidence" value="ECO:0007669"/>
    <property type="project" value="TreeGrafter"/>
</dbReference>
<dbReference type="SMART" id="SM01294">
    <property type="entry name" value="PKS_PP_betabranch"/>
    <property type="match status" value="3"/>
</dbReference>
<comment type="catalytic activity">
    <reaction evidence="20">
        <text>(3R)-hydroxyhexadecanoyl-[ACP] = (2E)-hexadecenoyl-[ACP] + H2O</text>
        <dbReference type="Rhea" id="RHEA:41908"/>
        <dbReference type="Rhea" id="RHEA-COMP:9650"/>
        <dbReference type="Rhea" id="RHEA-COMP:9651"/>
        <dbReference type="ChEBI" id="CHEBI:15377"/>
        <dbReference type="ChEBI" id="CHEBI:78480"/>
        <dbReference type="ChEBI" id="CHEBI:78481"/>
    </reaction>
    <physiologicalReaction direction="left-to-right" evidence="20">
        <dbReference type="Rhea" id="RHEA:41909"/>
    </physiologicalReaction>
</comment>
<dbReference type="CDD" id="cd00833">
    <property type="entry name" value="PKS"/>
    <property type="match status" value="3"/>
</dbReference>
<dbReference type="InterPro" id="IPR036291">
    <property type="entry name" value="NAD(P)-bd_dom_sf"/>
</dbReference>
<dbReference type="InterPro" id="IPR014031">
    <property type="entry name" value="Ketoacyl_synth_C"/>
</dbReference>
<evidence type="ECO:0000256" key="50">
    <source>
        <dbReference type="ARBA" id="ARBA00049449"/>
    </source>
</evidence>
<comment type="catalytic activity">
    <reaction evidence="33">
        <text>acetyl-[ACP] + malonyl-[ACP] + H(+) = 3-oxobutanoyl-[ACP] + holo-[ACP] + CO2</text>
        <dbReference type="Rhea" id="RHEA:41800"/>
        <dbReference type="Rhea" id="RHEA-COMP:9621"/>
        <dbReference type="Rhea" id="RHEA-COMP:9623"/>
        <dbReference type="Rhea" id="RHEA-COMP:9625"/>
        <dbReference type="Rhea" id="RHEA-COMP:9685"/>
        <dbReference type="ChEBI" id="CHEBI:15378"/>
        <dbReference type="ChEBI" id="CHEBI:16526"/>
        <dbReference type="ChEBI" id="CHEBI:64479"/>
        <dbReference type="ChEBI" id="CHEBI:78446"/>
        <dbReference type="ChEBI" id="CHEBI:78449"/>
        <dbReference type="ChEBI" id="CHEBI:78450"/>
    </reaction>
    <physiologicalReaction direction="left-to-right" evidence="33">
        <dbReference type="Rhea" id="RHEA:41801"/>
    </physiologicalReaction>
</comment>
<feature type="domain" description="Carrier" evidence="54">
    <location>
        <begin position="2962"/>
        <end position="3037"/>
    </location>
</feature>
<dbReference type="SMART" id="SM00823">
    <property type="entry name" value="PKS_PP"/>
    <property type="match status" value="3"/>
</dbReference>
<evidence type="ECO:0000256" key="12">
    <source>
        <dbReference type="ARBA" id="ARBA00023315"/>
    </source>
</evidence>
<dbReference type="Pfam" id="PF18369">
    <property type="entry name" value="PKS_DE"/>
    <property type="match status" value="1"/>
</dbReference>
<dbReference type="InterPro" id="IPR020802">
    <property type="entry name" value="TesA-like"/>
</dbReference>
<dbReference type="FunFam" id="1.10.1200.10:FF:000007">
    <property type="entry name" value="Probable polyketide synthase pks17"/>
    <property type="match status" value="3"/>
</dbReference>
<comment type="catalytic activity">
    <reaction evidence="30">
        <text>(2E)-hexadecenoyl-[ACP] + NADPH + H(+) = hexadecanoyl-[ACP] + NADP(+)</text>
        <dbReference type="Rhea" id="RHEA:41912"/>
        <dbReference type="Rhea" id="RHEA-COMP:9651"/>
        <dbReference type="Rhea" id="RHEA-COMP:9652"/>
        <dbReference type="ChEBI" id="CHEBI:15378"/>
        <dbReference type="ChEBI" id="CHEBI:57783"/>
        <dbReference type="ChEBI" id="CHEBI:58349"/>
        <dbReference type="ChEBI" id="CHEBI:78481"/>
        <dbReference type="ChEBI" id="CHEBI:78483"/>
    </reaction>
    <physiologicalReaction direction="left-to-right" evidence="30">
        <dbReference type="Rhea" id="RHEA:41913"/>
    </physiologicalReaction>
</comment>
<keyword evidence="4" id="KW-0596">Phosphopantetheine</keyword>
<comment type="catalytic activity">
    <reaction evidence="28">
        <text>(2E)-butenoyl-[ACP] + NADPH + H(+) = butanoyl-[ACP] + NADP(+)</text>
        <dbReference type="Rhea" id="RHEA:41812"/>
        <dbReference type="Rhea" id="RHEA-COMP:9627"/>
        <dbReference type="Rhea" id="RHEA-COMP:9628"/>
        <dbReference type="ChEBI" id="CHEBI:15378"/>
        <dbReference type="ChEBI" id="CHEBI:57783"/>
        <dbReference type="ChEBI" id="CHEBI:58349"/>
        <dbReference type="ChEBI" id="CHEBI:78453"/>
        <dbReference type="ChEBI" id="CHEBI:78454"/>
    </reaction>
    <physiologicalReaction direction="left-to-right" evidence="28">
        <dbReference type="Rhea" id="RHEA:41813"/>
    </physiologicalReaction>
</comment>
<comment type="catalytic activity">
    <reaction evidence="24">
        <text>hexanoyl-[ACP] + malonyl-[ACP] + H(+) = 3-oxooctanoyl-[ACP] + holo-[ACP] + CO2</text>
        <dbReference type="Rhea" id="RHEA:41836"/>
        <dbReference type="Rhea" id="RHEA-COMP:9623"/>
        <dbReference type="Rhea" id="RHEA-COMP:9632"/>
        <dbReference type="Rhea" id="RHEA-COMP:9633"/>
        <dbReference type="Rhea" id="RHEA-COMP:9685"/>
        <dbReference type="ChEBI" id="CHEBI:15378"/>
        <dbReference type="ChEBI" id="CHEBI:16526"/>
        <dbReference type="ChEBI" id="CHEBI:64479"/>
        <dbReference type="ChEBI" id="CHEBI:78449"/>
        <dbReference type="ChEBI" id="CHEBI:78459"/>
        <dbReference type="ChEBI" id="CHEBI:78460"/>
    </reaction>
    <physiologicalReaction direction="left-to-right" evidence="24">
        <dbReference type="Rhea" id="RHEA:41837"/>
    </physiologicalReaction>
</comment>
<evidence type="ECO:0000256" key="26">
    <source>
        <dbReference type="ARBA" id="ARBA00047440"/>
    </source>
</evidence>
<comment type="catalytic activity">
    <reaction evidence="23">
        <text>3-oxooctadecanoyl-[ACP] + NADPH + H(+) = (3R)-hydroxyoctadecanoyl-[ACP] + NADP(+)</text>
        <dbReference type="Rhea" id="RHEA:41920"/>
        <dbReference type="Rhea" id="RHEA-COMP:9653"/>
        <dbReference type="Rhea" id="RHEA-COMP:9654"/>
        <dbReference type="ChEBI" id="CHEBI:15378"/>
        <dbReference type="ChEBI" id="CHEBI:57783"/>
        <dbReference type="ChEBI" id="CHEBI:58349"/>
        <dbReference type="ChEBI" id="CHEBI:78487"/>
        <dbReference type="ChEBI" id="CHEBI:78488"/>
    </reaction>
    <physiologicalReaction direction="left-to-right" evidence="23">
        <dbReference type="Rhea" id="RHEA:41921"/>
    </physiologicalReaction>
</comment>
<dbReference type="InterPro" id="IPR057326">
    <property type="entry name" value="KR_dom"/>
</dbReference>
<evidence type="ECO:0000256" key="15">
    <source>
        <dbReference type="ARBA" id="ARBA00023373"/>
    </source>
</evidence>
<dbReference type="Pfam" id="PF00975">
    <property type="entry name" value="Thioesterase"/>
    <property type="match status" value="1"/>
</dbReference>
<dbReference type="InterPro" id="IPR009081">
    <property type="entry name" value="PP-bd_ACP"/>
</dbReference>
<feature type="domain" description="Ketosynthase family 3 (KS3)" evidence="55">
    <location>
        <begin position="33"/>
        <end position="453"/>
    </location>
</feature>
<dbReference type="GO" id="GO:0004315">
    <property type="term" value="F:3-oxoacyl-[acyl-carrier-protein] synthase activity"/>
    <property type="evidence" value="ECO:0007669"/>
    <property type="project" value="UniProtKB-EC"/>
</dbReference>
<evidence type="ECO:0000256" key="23">
    <source>
        <dbReference type="ARBA" id="ARBA00047300"/>
    </source>
</evidence>
<keyword evidence="8" id="KW-0663">Pyridoxal phosphate</keyword>
<dbReference type="InterPro" id="IPR015083">
    <property type="entry name" value="NorB/c/GfsB-D-like_docking"/>
</dbReference>
<evidence type="ECO:0000313" key="58">
    <source>
        <dbReference type="Proteomes" id="UP000182486"/>
    </source>
</evidence>
<dbReference type="InterPro" id="IPR049552">
    <property type="entry name" value="PKS_DH_N"/>
</dbReference>
<dbReference type="SMART" id="SM00829">
    <property type="entry name" value="PKS_ER"/>
    <property type="match status" value="1"/>
</dbReference>
<comment type="catalytic activity">
    <reaction evidence="36">
        <text>tetradecanoyl-[ACP] + H2O = tetradecanoate + holo-[ACP] + H(+)</text>
        <dbReference type="Rhea" id="RHEA:30123"/>
        <dbReference type="Rhea" id="RHEA-COMP:9648"/>
        <dbReference type="Rhea" id="RHEA-COMP:9685"/>
        <dbReference type="ChEBI" id="CHEBI:15377"/>
        <dbReference type="ChEBI" id="CHEBI:15378"/>
        <dbReference type="ChEBI" id="CHEBI:30807"/>
        <dbReference type="ChEBI" id="CHEBI:64479"/>
        <dbReference type="ChEBI" id="CHEBI:78477"/>
        <dbReference type="EC" id="3.1.2.14"/>
    </reaction>
    <physiologicalReaction direction="left-to-right" evidence="36">
        <dbReference type="Rhea" id="RHEA:30124"/>
    </physiologicalReaction>
</comment>
<comment type="catalytic activity">
    <reaction evidence="47">
        <text>3-oxododecanoyl-[ACP] + NADPH + H(+) = (3R)-hydroxydodecanoyl-[ACP] + NADP(+)</text>
        <dbReference type="Rhea" id="RHEA:41872"/>
        <dbReference type="Rhea" id="RHEA-COMP:9641"/>
        <dbReference type="Rhea" id="RHEA-COMP:9642"/>
        <dbReference type="ChEBI" id="CHEBI:15378"/>
        <dbReference type="ChEBI" id="CHEBI:57783"/>
        <dbReference type="ChEBI" id="CHEBI:58349"/>
        <dbReference type="ChEBI" id="CHEBI:78469"/>
        <dbReference type="ChEBI" id="CHEBI:78470"/>
    </reaction>
    <physiologicalReaction direction="left-to-right" evidence="47">
        <dbReference type="Rhea" id="RHEA:41873"/>
    </physiologicalReaction>
</comment>
<evidence type="ECO:0000256" key="10">
    <source>
        <dbReference type="ARBA" id="ARBA00023239"/>
    </source>
</evidence>
<evidence type="ECO:0000256" key="48">
    <source>
        <dbReference type="ARBA" id="ARBA00049414"/>
    </source>
</evidence>
<dbReference type="SMART" id="SM00825">
    <property type="entry name" value="PKS_KS"/>
    <property type="match status" value="3"/>
</dbReference>
<evidence type="ECO:0000256" key="51">
    <source>
        <dbReference type="ARBA" id="ARBA00049521"/>
    </source>
</evidence>
<comment type="catalytic activity">
    <reaction evidence="50">
        <text>butanoyl-[ACP] + malonyl-[ACP] + H(+) = 3-oxohexanoyl-[ACP] + holo-[ACP] + CO2</text>
        <dbReference type="Rhea" id="RHEA:41820"/>
        <dbReference type="Rhea" id="RHEA-COMP:9623"/>
        <dbReference type="Rhea" id="RHEA-COMP:9628"/>
        <dbReference type="Rhea" id="RHEA-COMP:9629"/>
        <dbReference type="Rhea" id="RHEA-COMP:9685"/>
        <dbReference type="ChEBI" id="CHEBI:15378"/>
        <dbReference type="ChEBI" id="CHEBI:16526"/>
        <dbReference type="ChEBI" id="CHEBI:64479"/>
        <dbReference type="ChEBI" id="CHEBI:78449"/>
        <dbReference type="ChEBI" id="CHEBI:78454"/>
        <dbReference type="ChEBI" id="CHEBI:78456"/>
    </reaction>
    <physiologicalReaction direction="left-to-right" evidence="50">
        <dbReference type="Rhea" id="RHEA:41821"/>
    </physiologicalReaction>
</comment>
<dbReference type="SMART" id="SM00822">
    <property type="entry name" value="PKS_KR"/>
    <property type="match status" value="3"/>
</dbReference>
<comment type="catalytic activity">
    <reaction evidence="15">
        <text>(3R)-hydroxyhexanoyl-[ACP] = (2E)-hexenoyl-[ACP] + H2O</text>
        <dbReference type="Rhea" id="RHEA:41828"/>
        <dbReference type="Rhea" id="RHEA-COMP:9630"/>
        <dbReference type="Rhea" id="RHEA-COMP:9631"/>
        <dbReference type="ChEBI" id="CHEBI:15377"/>
        <dbReference type="ChEBI" id="CHEBI:78457"/>
        <dbReference type="ChEBI" id="CHEBI:78458"/>
    </reaction>
    <physiologicalReaction direction="left-to-right" evidence="15">
        <dbReference type="Rhea" id="RHEA:41829"/>
    </physiologicalReaction>
</comment>
<dbReference type="InterPro" id="IPR020806">
    <property type="entry name" value="PKS_PP-bd"/>
</dbReference>
<dbReference type="PANTHER" id="PTHR43775:SF51">
    <property type="entry name" value="INACTIVE PHENOLPHTHIOCEROL SYNTHESIS POLYKETIDE SYNTHASE TYPE I PKS1-RELATED"/>
    <property type="match status" value="1"/>
</dbReference>
<comment type="function">
    <text evidence="22">Fatty acid synthetase is a multifunctional enzyme that catalyzes the de novo biosynthesis of long-chain saturated fatty acids starting from acetyl-CoA and malonyl-CoA in the presence of NADPH. This multifunctional protein contains 7 catalytic activities and a site for the binding of the prosthetic group 4'-phosphopantetheine of the acyl carrier protein ([ACP]) domain.</text>
</comment>
<dbReference type="InterPro" id="IPR016035">
    <property type="entry name" value="Acyl_Trfase/lysoPLipase"/>
</dbReference>
<comment type="pathway">
    <text evidence="2">Antibiotic biosynthesis.</text>
</comment>
<dbReference type="SUPFAM" id="SSF51735">
    <property type="entry name" value="NAD(P)-binding Rossmann-fold domains"/>
    <property type="match status" value="6"/>
</dbReference>
<dbReference type="InterPro" id="IPR050091">
    <property type="entry name" value="PKS_NRPS_Biosynth_Enz"/>
</dbReference>
<dbReference type="PROSITE" id="PS00606">
    <property type="entry name" value="KS3_1"/>
    <property type="match status" value="3"/>
</dbReference>
<evidence type="ECO:0000256" key="11">
    <source>
        <dbReference type="ARBA" id="ARBA00023268"/>
    </source>
</evidence>
<dbReference type="InterPro" id="IPR016039">
    <property type="entry name" value="Thiolase-like"/>
</dbReference>
<feature type="domain" description="Ketosynthase family 3 (KS3)" evidence="55">
    <location>
        <begin position="3056"/>
        <end position="3480"/>
    </location>
</feature>
<comment type="catalytic activity">
    <reaction evidence="32">
        <text>3-oxobutanoyl-[ACP] + NADPH + H(+) = (3R)-hydroxybutanoyl-[ACP] + NADP(+)</text>
        <dbReference type="Rhea" id="RHEA:41804"/>
        <dbReference type="Rhea" id="RHEA-COMP:9625"/>
        <dbReference type="Rhea" id="RHEA-COMP:9626"/>
        <dbReference type="ChEBI" id="CHEBI:15378"/>
        <dbReference type="ChEBI" id="CHEBI:57783"/>
        <dbReference type="ChEBI" id="CHEBI:58349"/>
        <dbReference type="ChEBI" id="CHEBI:78450"/>
        <dbReference type="ChEBI" id="CHEBI:78451"/>
    </reaction>
    <physiologicalReaction direction="left-to-right" evidence="32">
        <dbReference type="Rhea" id="RHEA:41805"/>
    </physiologicalReaction>
</comment>
<dbReference type="InterPro" id="IPR006162">
    <property type="entry name" value="Ppantetheine_attach_site"/>
</dbReference>
<dbReference type="InterPro" id="IPR042104">
    <property type="entry name" value="PKS_dehydratase_sf"/>
</dbReference>
<comment type="catalytic activity">
    <reaction evidence="48">
        <text>3-oxohexadecanoyl-[ACP] + NADPH + H(+) = (3R)-hydroxyhexadecanoyl-[ACP] + NADP(+)</text>
        <dbReference type="Rhea" id="RHEA:41904"/>
        <dbReference type="Rhea" id="RHEA-COMP:9649"/>
        <dbReference type="Rhea" id="RHEA-COMP:9650"/>
        <dbReference type="ChEBI" id="CHEBI:15378"/>
        <dbReference type="ChEBI" id="CHEBI:57783"/>
        <dbReference type="ChEBI" id="CHEBI:58349"/>
        <dbReference type="ChEBI" id="CHEBI:78478"/>
        <dbReference type="ChEBI" id="CHEBI:78480"/>
    </reaction>
    <physiologicalReaction direction="left-to-right" evidence="48">
        <dbReference type="Rhea" id="RHEA:41905"/>
    </physiologicalReaction>
</comment>
<evidence type="ECO:0000256" key="38">
    <source>
        <dbReference type="ARBA" id="ARBA00048506"/>
    </source>
</evidence>
<dbReference type="Pfam" id="PF02801">
    <property type="entry name" value="Ketoacyl-synt_C"/>
    <property type="match status" value="3"/>
</dbReference>
<comment type="catalytic activity">
    <reaction evidence="46">
        <text>(2E)-tetradecenoyl-[ACP] + NADPH + H(+) = tetradecanoyl-[ACP] + NADP(+)</text>
        <dbReference type="Rhea" id="RHEA:41896"/>
        <dbReference type="Rhea" id="RHEA-COMP:9647"/>
        <dbReference type="Rhea" id="RHEA-COMP:9648"/>
        <dbReference type="ChEBI" id="CHEBI:15378"/>
        <dbReference type="ChEBI" id="CHEBI:57783"/>
        <dbReference type="ChEBI" id="CHEBI:58349"/>
        <dbReference type="ChEBI" id="CHEBI:78475"/>
        <dbReference type="ChEBI" id="CHEBI:78477"/>
    </reaction>
    <physiologicalReaction direction="left-to-right" evidence="46">
        <dbReference type="Rhea" id="RHEA:41897"/>
    </physiologicalReaction>
</comment>
<dbReference type="PROSITE" id="PS50075">
    <property type="entry name" value="CARRIER"/>
    <property type="match status" value="3"/>
</dbReference>
<evidence type="ECO:0000256" key="28">
    <source>
        <dbReference type="ARBA" id="ARBA00047500"/>
    </source>
</evidence>
<evidence type="ECO:0000256" key="30">
    <source>
        <dbReference type="ARBA" id="ARBA00047810"/>
    </source>
</evidence>
<feature type="domain" description="Carrier" evidence="54">
    <location>
        <begin position="1523"/>
        <end position="1598"/>
    </location>
</feature>
<dbReference type="GO" id="GO:0033068">
    <property type="term" value="P:macrolide biosynthetic process"/>
    <property type="evidence" value="ECO:0007669"/>
    <property type="project" value="UniProtKB-ARBA"/>
</dbReference>
<dbReference type="InterPro" id="IPR029058">
    <property type="entry name" value="AB_hydrolase_fold"/>
</dbReference>
<dbReference type="Pfam" id="PF16197">
    <property type="entry name" value="KAsynt_C_assoc"/>
    <property type="match status" value="3"/>
</dbReference>
<evidence type="ECO:0000256" key="20">
    <source>
        <dbReference type="ARBA" id="ARBA00023401"/>
    </source>
</evidence>
<comment type="catalytic activity">
    <reaction evidence="26">
        <text>3-oxodecanoyl-[ACP] + NADPH + H(+) = (3R)-hydroxydecanoyl-[ACP] + NADP(+)</text>
        <dbReference type="Rhea" id="RHEA:41856"/>
        <dbReference type="Rhea" id="RHEA-COMP:9637"/>
        <dbReference type="Rhea" id="RHEA-COMP:9638"/>
        <dbReference type="ChEBI" id="CHEBI:15378"/>
        <dbReference type="ChEBI" id="CHEBI:57783"/>
        <dbReference type="ChEBI" id="CHEBI:58349"/>
        <dbReference type="ChEBI" id="CHEBI:78464"/>
        <dbReference type="ChEBI" id="CHEBI:78466"/>
    </reaction>
    <physiologicalReaction direction="left-to-right" evidence="26">
        <dbReference type="Rhea" id="RHEA:41857"/>
    </physiologicalReaction>
</comment>
<comment type="catalytic activity">
    <reaction evidence="29">
        <text>dodecanoyl-[ACP] + malonyl-[ACP] + H(+) = 3-oxotetradecanoyl-[ACP] + holo-[ACP] + CO2</text>
        <dbReference type="Rhea" id="RHEA:41884"/>
        <dbReference type="Rhea" id="RHEA-COMP:9623"/>
        <dbReference type="Rhea" id="RHEA-COMP:9644"/>
        <dbReference type="Rhea" id="RHEA-COMP:9645"/>
        <dbReference type="Rhea" id="RHEA-COMP:9685"/>
        <dbReference type="ChEBI" id="CHEBI:15378"/>
        <dbReference type="ChEBI" id="CHEBI:16526"/>
        <dbReference type="ChEBI" id="CHEBI:64479"/>
        <dbReference type="ChEBI" id="CHEBI:65264"/>
        <dbReference type="ChEBI" id="CHEBI:78449"/>
        <dbReference type="ChEBI" id="CHEBI:78473"/>
    </reaction>
    <physiologicalReaction direction="left-to-right" evidence="29">
        <dbReference type="Rhea" id="RHEA:41885"/>
    </physiologicalReaction>
</comment>
<name>A0A1K0GXW6_9ACTN</name>
<dbReference type="InterPro" id="IPR014043">
    <property type="entry name" value="Acyl_transferase_dom"/>
</dbReference>
<accession>A0A1K0GXW6</accession>
<comment type="caution">
    <text evidence="53">Lacks conserved residue(s) required for the propagation of feature annotation.</text>
</comment>
<comment type="catalytic activity">
    <reaction evidence="19">
        <text>(3R)-hydroxyoctadecanoyl-[ACP] = (2E)-octadecenoyl-[ACP] + H2O</text>
        <dbReference type="Rhea" id="RHEA:41924"/>
        <dbReference type="Rhea" id="RHEA-COMP:9654"/>
        <dbReference type="Rhea" id="RHEA-COMP:9655"/>
        <dbReference type="ChEBI" id="CHEBI:15377"/>
        <dbReference type="ChEBI" id="CHEBI:78488"/>
        <dbReference type="ChEBI" id="CHEBI:78489"/>
    </reaction>
    <physiologicalReaction direction="left-to-right" evidence="19">
        <dbReference type="Rhea" id="RHEA:41925"/>
    </physiologicalReaction>
</comment>
<evidence type="ECO:0000256" key="42">
    <source>
        <dbReference type="ARBA" id="ARBA00048704"/>
    </source>
</evidence>
<evidence type="ECO:0000256" key="34">
    <source>
        <dbReference type="ARBA" id="ARBA00048051"/>
    </source>
</evidence>
<sequence length="5128" mass="534010">MSDDSKLVDYLKWVTADLHETRRRLEEVESGRQEPIAIVGMACRLPGGVHGPDALWQLVDEGRDGITAFPDDRGWDAAALDGEGEGSSATGEGGFIAAGDFDAGFFGISPREAVAMDPQQRLLLETSWEAFEHAGINPVSLRGTRTGVFTGASGVDYIGVVMGSREDAEGHATTGLTSSVISGRVSYTLGLEGPALTVDTACSSSLVALHLAAQALRNGECSLALAGGVTVMSTPMGFSGFTRQGGLAPDGRCKAFADAADGTGWAEGVGVLVVEKLSDARKNGHHILAVVRGSAVNSDGASNGLTAPNGPSQQRVIRQALDCAGLAPQEVDVVEAHGTGTTLGDPIEAQALLATYGQNRTEPLYLGSVKSNLGHTQAAAGVAGVIKMVMAMRHGTMPRTLHVDTPTSHVDWEQGAVRLLTEPRPWPGVNRPARAGVSSFGISGTNAHVIVEQGDRVAYEPSPVPAAAPWPVSARSETALDAQIARLREWVAARPELSPADVGRSLAVTRAQMPHRAVLTGDTVVRGVASGRRLGVVFSGQGSQRAGMGRGLYERFPVFAEAFDAVCAHLTIDWGDLDATGSAQPAIFAVEVALYRLLESWGLRPDVVGGHSVGEIVAAYVAGVFSLEDACTLISARARLMQALPAGGAMIAVEGRESEVPAGVSVAAVNGPDSLVLSGPEAAVVAAAAGFARSRRLSVSHAFHSALMEPMLEDFADAIAGITLNPPTRDLVCNVTGRIESDLFTDPAYWVRHVRETVRFADGVEAMRAAGVDTFVEVGPDSVLAALIDADLVVPTLRRDRDETEAILAAAATLHVGGIDVDFAAWYPGATTVPLPTYAFDHERYWPRPATGGGDVSAAGLVAARHPLLGAAVTVADADEVILTGLLSSRAHPWLAGRATVPGAAWLELAFRAGDQVGCDHVRRLDLGSALVVDDRPVAIQVRVHPPGEDGERRITMHARADAQWVQHAEGVLTAIAVEPLADTDGEGAEVSLSDDAAADARYFGLHPALLTALLGDEMEPASFAGVTLHAAGATTLHARLRRSGDTVRIVAVDPADAPLLTIDAVTLRTPLAVADGRIHPGSLLTLEWVPPLSAEARTGLTVAEGADDVPAGTDLAVIRVRAGDDMVADAHRHTAAALETMQRWLAGRHGATLVFVTSGATTGADPAAAALWGLVRSAQTENPGRFALLDADSDAEADAALPLLPGLVATGEGQFAVRDGALKAGRLDRVAAVPVEGPSPWAGRDTVMITGGTGGLGSALARHLVAEHGVRRLVLVSRRGPDAPGAAELTRDLRDAGAQVLVAACDLTDAAAVRELVDGQPDLSAVVHAAGILDDGILTSLTPQRLSAVLEPKVDGAWNLHLATASRHLDAFVLFSSISGVTGTAGQANYAAGNVFLDALARYRRTAGLPAQSLAWPAWAPGAGMTSTLSEANLERASSGMPPLTLEQGLALFDRSTAVDEPCLVPVSMQSGNARMAGEVPAVLRTLVRPGRRSAASTPDGAATFAGITRELLSRPGAERLPYVLDLVRAGAAAVLGHASAQAVDAQREFRDIGFDSLTAVELRNKLTAATGLRLPATMVFDYPTPTVLAGFLLGELLDEQTDEESPGPLAGAAADPIVIVGMACRLPGGVTSPDELWDLVAGGRDAIAGFPADRGWDLQGLFAEGPDRRSTSATRYGGFLRAAGDFDAGFFGISPREALAMDPQQRLLLETSWEAIERAGIDPERLTGSRTGVFMGAGGQDYTNLVMNSREDVEGHATTGLATSVISGRVSYTLGLQGPALTVDTACSSSLVALHLAAQALRTGECSLALAGGVTVMSTPTSFTGFTRQGGLAPDGRCKAFADAADGTGWAEGVGVLVVERQSDAIANGHEILAVVRGSAVNSDGASNGLTAPNGPSQQRVIRRALQAAGLSAADVDVVEGHGTGTTLGDPIEAQALLATYGRDRDPDRPLLLGSVKSNLGHTQAASGVAGIIKMVMAMRHGLIPASLHVDRPSTHVDWTAGAVHLVTEATGWPELDRPWRAAVSSFGISGTNAHVIIEQAAAPVAVPEAITATGPVPLPVSAKSAQALDPQIERLGNWLAKRPDISAADAGYSLTVSRSPFAHRAVLIGDTIVRGEAAHRRVGVVFSGQGSQRVGMGRGLYERFPVFAAVFDEVVSRLEIDWDGLEETGNAQPAIFAVEVALFRLLESWGVKPDVVGGHSVGEIAAAHVAGVLSLEDACTLISARGRLMQRLPAGGVMVAVQAGESQIPAVEGVSVAAVNGPDSVVLSGLEGPVMAVAGQFGRSRRLAVSHAFHSALMDPMLDAFRAVVETLTLNEPAVSLVSNVTGRVESELFTDPGYWVRHVREAVRFADGVAAMRAGVVVEVGPDAVLASQIDAELVVATLRRDRAEDAALLAAAAALWTSGVDLDLRSWFPAARRVPLPTYAFDHQRYWPEPRDRRRGDGDDLDARFWATVENTDLTQMAGELAVDAEALQRVLPALAGRRRQQRDQSLLDSLRFHEAWRPLTGHTPRGLPGTWLVVGDAPDVTAALDATTLDPAAGREALTAQLRELVAEPAGVVSVPAAGEHPVTANVTLLQALQDAGIAAPLWCLTREAVCLGDTPADPLQAAVWGFGRVAALEYPLQWGGLIDVPATLDDESARHLREALAGIGGEDQLAVRPHGLLARRLVPAPPGPAGAAWRPRGTVLVTGGTGGRGSHVARWLAAHGAEKLVLLSRRGPDAPGADDLATDLRALGAQVAMVAGDAGDRDTLSALLAEPGLTAVVHAASAVDHGVVADLTADRLRLVVDAKVRPAILLDELTAGLDLDAFVLFSSVSGSVGSPGRAAIAAVGAALDAVAHSRRTRGLSATSMAWGAWIGERSGPAGRTGTPLPAVHPDLAVAAMQQAVTAGSPTLIVLDLGQPNILDSLVGVRGNAALRELPVAKEAVEAATAARLETRTATGQLRERLMPLATGDRDAVVLDLVRAEAAAVLAHGSLEAIGPKAEFRDLGFDSLTAVELRNRLSAVTGLRLPATLIFDYPTPTALAGYLLHEVLGDEPETAVPLAAAAGTSADPIVIVGMACRLPGGVRSPDDLWRLVAQERDGISAFPADRGWDLATLAAGGVDGQGRSAALEGGFLDGIADFDAAFFGVSPREAMAMDPQQRLLLETSWEAFESAGIDPENLAGSPTGVFMGTNGLDYSTLIAQSREDVGSLSGTGLASSVISGRLSYTFGLEGPSFTVDTACSSSLVALHSAIAALRNGECSLALAGGVTVMATPVSFTGFSVDGGLSADGRCKSYSDAADGTIWAEGVGVLVVERQSDAIANGHEILAVVRGTAVNSDGASNGITAPNGPSQQRVIRQALSSAGLTFADVDVIEGHGTGTPLGDPIEAQALLATYGRDRELPLLLGSVKSNIGHTQAASGVAGIIKMVMAMRHGLVPRSLHLEEPSSHVDWAAGNIRLLREPDAWPAVDRPWRAGVSSFGISGTNTHVIIEQAPGAVPHPKAAEPVRPVPLIVSAKSARALDAQIERIRTWLVEHPAEAPADAAFSLTGRSAFAHRAVLGADGTELARGLVAPRRLGVVFSGQGSQRVGMGRGLYERFPVFAAVFDEVVSRLEIDWDGLEETGNAQPAIFAVEVALFRLLESWGVKPDVVGGHSVGEIAAAHVAGVLSLEDACTLISARGRLMQRLPAGGVMVAVQAGESQIPAVEGVSVAAVNGPDSVVLSGLEGPVMAVAGQFGRSRRLAVSHAFHSALMDPMLDAFRAVVETLTLNEPAVSLVSNVTGRVESELFTDPGYWVRHVREAVRFADGVAAMRAGVVVEVGPDAVLASQIDAELVVATLRRDRAEDAALLAAAAALWTSGVDLDLRSWFPAARRVPLPTYAFDHQRYWPRPLAHSGDVGAVGLTAAMHPMLGAAMTVADTGEVIFSGLLSLRVHPWLADHRVGDQITLPGSLWLELAVRAGDQVDAGSVRNLDLHAPLVISERISAALQVRVGPAGEDGVRAVTVHSRPENDDGAWVLHAEGSLAPEKEAVDFDTSAWPPSYATGADLDGFHEVHGHGPSFTGLRAVWLHADEAYAEVTLPEPVAGDAQYFGIHPALLASVTHVTGLLGLDEDLQPRAWNGVSLHAAGPSTLRCRIVRQGPDRVRIAAVDPTGAPVLAVRELVLHRPPAAVSAAEHLPLFRMDWPAVETPAPAAVKYAMLGDSVAELPADVEIVVVPVTGDPDDVPGSTHRVTGRVLDAAQAFLADTRLMGARMLFVTDGAVAAGEGEPVRDLPAAAVWGLVRSAYAENPDRFLIVDTPDVDAFLPLLPGVTADGDQQFAVRDGEVRVGRMARLASADALLPPAGGAWRLVRAGDDVTFTACPEVWEPLGPSQVRIDVYAAALGAHGTDGPLGCTVAGIVTEVGADLPGLDPGDRVMGLVAGGVGPIAVADGRSLAAVPEQWSWTEAAAAATDPDLARPAVVNAWDVRRARAALRDTAEPVAGPLVLEMPVRWHPEGTVLITGGTGALGRHFARRLVANGARNLLLTSRRGPDAPGAAELAAELDARGASVRIVACDPSDRTQAAALIASIAPDRPLTAVFHIAGVLDDAVLTSLTPDRMERVLRPKVDVAWNLHELTCDMGLAAFVSFSSGAGIMGNPGQGNYAAANAFVDALAHYRQGLGLAGLSLAWGPWDDADGMTGLMAETDLQRMRASGMPPLQVDEGLNLYDTAIGSSAPYVAPLAMRSGPAAPGAFVPPLFRGLVRMARRAAATAEAGGATLTRQLSRLGSADRTKVLVDIVRAEVASVLGHASADAVDAQRNFYELGFDSLTAVELRNRLSTATGLRLPATVIFDSKTPDELAGWIRAELGTQEGADPELASAAGGEPERDSLERLFLDALGSGKVREAQRMLATLAALRPTFEYASELEDLPLPVNLAEGAAGPKLICIPAPTANSGPHQYSRLAAHFRGETEVSALPLIGFATGERLPDNAEVAVRVIAESALRASDGKPFVLVGHSSGGSLAYAAAGVLENTWGVRPTAVILLDTLSFQHNDDEGVDYGGMMRLNFAGGGDASPVRLTNSRLSAMGRWMVLLNRMEVAHTTAPVLSIRCTRESVAGSTADLGPIVDGAVVAPIDADHLSLVREDAERTAGLMREWLGSL</sequence>
<dbReference type="Gene3D" id="3.10.129.110">
    <property type="entry name" value="Polyketide synthase dehydratase"/>
    <property type="match status" value="3"/>
</dbReference>
<keyword evidence="6" id="KW-0808">Transferase</keyword>
<dbReference type="SMART" id="SM00824">
    <property type="entry name" value="PKS_TE"/>
    <property type="match status" value="1"/>
</dbReference>
<evidence type="ECO:0000256" key="47">
    <source>
        <dbReference type="ARBA" id="ARBA00049263"/>
    </source>
</evidence>
<evidence type="ECO:0000256" key="36">
    <source>
        <dbReference type="ARBA" id="ARBA00048289"/>
    </source>
</evidence>
<dbReference type="Gene3D" id="3.40.366.10">
    <property type="entry name" value="Malonyl-Coenzyme A Acyl Carrier Protein, domain 2"/>
    <property type="match status" value="3"/>
</dbReference>
<feature type="region of interest" description="C-terminal hotdog fold" evidence="53">
    <location>
        <begin position="4028"/>
        <end position="4200"/>
    </location>
</feature>
<dbReference type="SUPFAM" id="SSF53474">
    <property type="entry name" value="alpha/beta-Hydrolases"/>
    <property type="match status" value="1"/>
</dbReference>
<comment type="catalytic activity">
    <reaction evidence="34">
        <text>hexadecanoyl-[ACP] + malonyl-[ACP] + H(+) = 3-oxooctadecanoyl-[ACP] + holo-[ACP] + CO2</text>
        <dbReference type="Rhea" id="RHEA:41916"/>
        <dbReference type="Rhea" id="RHEA-COMP:9623"/>
        <dbReference type="Rhea" id="RHEA-COMP:9652"/>
        <dbReference type="Rhea" id="RHEA-COMP:9653"/>
        <dbReference type="Rhea" id="RHEA-COMP:9685"/>
        <dbReference type="ChEBI" id="CHEBI:15378"/>
        <dbReference type="ChEBI" id="CHEBI:16526"/>
        <dbReference type="ChEBI" id="CHEBI:64479"/>
        <dbReference type="ChEBI" id="CHEBI:78449"/>
        <dbReference type="ChEBI" id="CHEBI:78483"/>
        <dbReference type="ChEBI" id="CHEBI:78487"/>
    </reaction>
    <physiologicalReaction direction="left-to-right" evidence="34">
        <dbReference type="Rhea" id="RHEA:41917"/>
    </physiologicalReaction>
</comment>
<evidence type="ECO:0000256" key="37">
    <source>
        <dbReference type="ARBA" id="ARBA00048420"/>
    </source>
</evidence>
<evidence type="ECO:0000256" key="13">
    <source>
        <dbReference type="ARBA" id="ARBA00023332"/>
    </source>
</evidence>
<dbReference type="PROSITE" id="PS52019">
    <property type="entry name" value="PKS_MFAS_DH"/>
    <property type="match status" value="1"/>
</dbReference>
<dbReference type="InterPro" id="IPR013968">
    <property type="entry name" value="PKS_KR"/>
</dbReference>
<dbReference type="CDD" id="cd08956">
    <property type="entry name" value="KR_3_FAS_SDR_x"/>
    <property type="match status" value="2"/>
</dbReference>
<dbReference type="GO" id="GO:0004313">
    <property type="term" value="F:[acyl-carrier-protein] S-acetyltransferase activity"/>
    <property type="evidence" value="ECO:0007669"/>
    <property type="project" value="UniProtKB-EC"/>
</dbReference>
<comment type="caution">
    <text evidence="57">The sequence shown here is derived from an EMBL/GenBank/DDBJ whole genome shotgun (WGS) entry which is preliminary data.</text>
</comment>
<dbReference type="InterPro" id="IPR049551">
    <property type="entry name" value="PKS_DH_C"/>
</dbReference>
<dbReference type="SUPFAM" id="SSF55048">
    <property type="entry name" value="Probable ACP-binding domain of malonyl-CoA ACP transacylase"/>
    <property type="match status" value="3"/>
</dbReference>
<dbReference type="Gene3D" id="1.10.1200.10">
    <property type="entry name" value="ACP-like"/>
    <property type="match status" value="3"/>
</dbReference>
<keyword evidence="5" id="KW-0597">Phosphoprotein</keyword>
<evidence type="ECO:0000256" key="9">
    <source>
        <dbReference type="ARBA" id="ARBA00023194"/>
    </source>
</evidence>
<evidence type="ECO:0000256" key="29">
    <source>
        <dbReference type="ARBA" id="ARBA00047578"/>
    </source>
</evidence>
<comment type="cofactor">
    <cofactor evidence="1">
        <name>pantetheine 4'-phosphate</name>
        <dbReference type="ChEBI" id="CHEBI:47942"/>
    </cofactor>
</comment>
<comment type="catalytic activity">
    <reaction evidence="17">
        <text>a (3R)-hydroxyacyl-[ACP] = a (2E)-enoyl-[ACP] + H2O</text>
        <dbReference type="Rhea" id="RHEA:13097"/>
        <dbReference type="Rhea" id="RHEA-COMP:9925"/>
        <dbReference type="Rhea" id="RHEA-COMP:9945"/>
        <dbReference type="ChEBI" id="CHEBI:15377"/>
        <dbReference type="ChEBI" id="CHEBI:78784"/>
        <dbReference type="ChEBI" id="CHEBI:78827"/>
        <dbReference type="EC" id="4.2.1.59"/>
    </reaction>
    <physiologicalReaction direction="left-to-right" evidence="17">
        <dbReference type="Rhea" id="RHEA:13098"/>
    </physiologicalReaction>
</comment>
<dbReference type="PANTHER" id="PTHR43775">
    <property type="entry name" value="FATTY ACID SYNTHASE"/>
    <property type="match status" value="1"/>
</dbReference>
<dbReference type="Pfam" id="PF00109">
    <property type="entry name" value="ketoacyl-synt"/>
    <property type="match status" value="3"/>
</dbReference>
<comment type="catalytic activity">
    <reaction evidence="45">
        <text>decanoyl-[ACP] + malonyl-[ACP] + H(+) = 3-oxododecanoyl-[ACP] + holo-[ACP] + CO2</text>
        <dbReference type="Rhea" id="RHEA:41868"/>
        <dbReference type="Rhea" id="RHEA-COMP:9623"/>
        <dbReference type="Rhea" id="RHEA-COMP:9640"/>
        <dbReference type="Rhea" id="RHEA-COMP:9641"/>
        <dbReference type="Rhea" id="RHEA-COMP:9685"/>
        <dbReference type="ChEBI" id="CHEBI:15378"/>
        <dbReference type="ChEBI" id="CHEBI:16526"/>
        <dbReference type="ChEBI" id="CHEBI:64479"/>
        <dbReference type="ChEBI" id="CHEBI:78449"/>
        <dbReference type="ChEBI" id="CHEBI:78468"/>
        <dbReference type="ChEBI" id="CHEBI:78469"/>
    </reaction>
    <physiologicalReaction direction="left-to-right" evidence="45">
        <dbReference type="Rhea" id="RHEA:41869"/>
    </physiologicalReaction>
</comment>
<evidence type="ECO:0000256" key="41">
    <source>
        <dbReference type="ARBA" id="ARBA00048691"/>
    </source>
</evidence>
<organism evidence="57 58">
    <name type="scientific">Couchioplanes caeruleus subsp. caeruleus</name>
    <dbReference type="NCBI Taxonomy" id="56427"/>
    <lineage>
        <taxon>Bacteria</taxon>
        <taxon>Bacillati</taxon>
        <taxon>Actinomycetota</taxon>
        <taxon>Actinomycetes</taxon>
        <taxon>Micromonosporales</taxon>
        <taxon>Micromonosporaceae</taxon>
        <taxon>Couchioplanes</taxon>
    </lineage>
</organism>
<evidence type="ECO:0000256" key="21">
    <source>
        <dbReference type="ARBA" id="ARBA00023402"/>
    </source>
</evidence>
<evidence type="ECO:0000256" key="49">
    <source>
        <dbReference type="ARBA" id="ARBA00049422"/>
    </source>
</evidence>
<dbReference type="PROSITE" id="PS52004">
    <property type="entry name" value="KS3_2"/>
    <property type="match status" value="3"/>
</dbReference>
<evidence type="ECO:0000259" key="55">
    <source>
        <dbReference type="PROSITE" id="PS52004"/>
    </source>
</evidence>
<comment type="catalytic activity">
    <reaction evidence="44">
        <text>(2E)-octadecenoyl-[ACP] + NADPH + H(+) = octadecanoyl-[ACP] + NADP(+)</text>
        <dbReference type="Rhea" id="RHEA:41928"/>
        <dbReference type="Rhea" id="RHEA-COMP:9655"/>
        <dbReference type="Rhea" id="RHEA-COMP:9656"/>
        <dbReference type="ChEBI" id="CHEBI:15378"/>
        <dbReference type="ChEBI" id="CHEBI:57783"/>
        <dbReference type="ChEBI" id="CHEBI:58349"/>
        <dbReference type="ChEBI" id="CHEBI:78489"/>
        <dbReference type="ChEBI" id="CHEBI:78495"/>
    </reaction>
    <physiologicalReaction direction="left-to-right" evidence="44">
        <dbReference type="Rhea" id="RHEA:41929"/>
    </physiologicalReaction>
</comment>
<evidence type="ECO:0000259" key="56">
    <source>
        <dbReference type="PROSITE" id="PS52019"/>
    </source>
</evidence>
<dbReference type="FunFam" id="3.40.47.10:FF:000019">
    <property type="entry name" value="Polyketide synthase type I"/>
    <property type="match status" value="3"/>
</dbReference>
<feature type="domain" description="PKS/mFAS DH" evidence="56">
    <location>
        <begin position="3895"/>
        <end position="4200"/>
    </location>
</feature>
<evidence type="ECO:0000259" key="54">
    <source>
        <dbReference type="PROSITE" id="PS50075"/>
    </source>
</evidence>
<evidence type="ECO:0000256" key="46">
    <source>
        <dbReference type="ARBA" id="ARBA00049171"/>
    </source>
</evidence>
<feature type="domain" description="Ketosynthase family 3 (KS3)" evidence="55">
    <location>
        <begin position="1616"/>
        <end position="2042"/>
    </location>
</feature>
<evidence type="ECO:0000256" key="45">
    <source>
        <dbReference type="ARBA" id="ARBA00049109"/>
    </source>
</evidence>
<dbReference type="InterPro" id="IPR001227">
    <property type="entry name" value="Ac_transferase_dom_sf"/>
</dbReference>
<feature type="region of interest" description="N-terminal hotdog fold" evidence="53">
    <location>
        <begin position="3895"/>
        <end position="4018"/>
    </location>
</feature>
<dbReference type="InterPro" id="IPR036736">
    <property type="entry name" value="ACP-like_sf"/>
</dbReference>
<comment type="catalytic activity">
    <reaction evidence="49">
        <text>3-oxooctanoyl-[ACP] + NADPH + H(+) = (3R)-hydroxyoctanoyl-[ACP] + NADP(+)</text>
        <dbReference type="Rhea" id="RHEA:41840"/>
        <dbReference type="Rhea" id="RHEA-COMP:9633"/>
        <dbReference type="Rhea" id="RHEA-COMP:9634"/>
        <dbReference type="ChEBI" id="CHEBI:15378"/>
        <dbReference type="ChEBI" id="CHEBI:57783"/>
        <dbReference type="ChEBI" id="CHEBI:58349"/>
        <dbReference type="ChEBI" id="CHEBI:78460"/>
        <dbReference type="ChEBI" id="CHEBI:78461"/>
    </reaction>
    <physiologicalReaction direction="left-to-right" evidence="49">
        <dbReference type="Rhea" id="RHEA:41841"/>
    </physiologicalReaction>
</comment>
<evidence type="ECO:0000256" key="4">
    <source>
        <dbReference type="ARBA" id="ARBA00022450"/>
    </source>
</evidence>
<dbReference type="InterPro" id="IPR041618">
    <property type="entry name" value="PKS_DE"/>
</dbReference>
<evidence type="ECO:0000256" key="6">
    <source>
        <dbReference type="ARBA" id="ARBA00022679"/>
    </source>
</evidence>
<comment type="catalytic activity">
    <reaction evidence="27">
        <text>tetradecanoyl-[ACP] + malonyl-[ACP] + H(+) = 3-oxohexadecanoyl-[ACP] + holo-[ACP] + CO2</text>
        <dbReference type="Rhea" id="RHEA:41900"/>
        <dbReference type="Rhea" id="RHEA-COMP:9623"/>
        <dbReference type="Rhea" id="RHEA-COMP:9648"/>
        <dbReference type="Rhea" id="RHEA-COMP:9649"/>
        <dbReference type="Rhea" id="RHEA-COMP:9685"/>
        <dbReference type="ChEBI" id="CHEBI:15378"/>
        <dbReference type="ChEBI" id="CHEBI:16526"/>
        <dbReference type="ChEBI" id="CHEBI:64479"/>
        <dbReference type="ChEBI" id="CHEBI:78449"/>
        <dbReference type="ChEBI" id="CHEBI:78477"/>
        <dbReference type="ChEBI" id="CHEBI:78478"/>
    </reaction>
    <physiologicalReaction direction="left-to-right" evidence="27">
        <dbReference type="Rhea" id="RHEA:41901"/>
    </physiologicalReaction>
</comment>
<keyword evidence="7" id="KW-0702">S-nitrosylation</keyword>
<dbReference type="InterPro" id="IPR014030">
    <property type="entry name" value="Ketoacyl_synth_N"/>
</dbReference>
<comment type="catalytic activity">
    <reaction evidence="51">
        <text>(2E)-decenoyl-[ACP] + NADPH + H(+) = decanoyl-[ACP] + NADP(+)</text>
        <dbReference type="Rhea" id="RHEA:41864"/>
        <dbReference type="Rhea" id="RHEA-COMP:9639"/>
        <dbReference type="Rhea" id="RHEA-COMP:9640"/>
        <dbReference type="ChEBI" id="CHEBI:15378"/>
        <dbReference type="ChEBI" id="CHEBI:57783"/>
        <dbReference type="ChEBI" id="CHEBI:58349"/>
        <dbReference type="ChEBI" id="CHEBI:78467"/>
        <dbReference type="ChEBI" id="CHEBI:78468"/>
    </reaction>
    <physiologicalReaction direction="left-to-right" evidence="51">
        <dbReference type="Rhea" id="RHEA:41865"/>
    </physiologicalReaction>
</comment>
<protein>
    <submittedName>
        <fullName evidence="57">AceP6</fullName>
    </submittedName>
</protein>
<comment type="catalytic activity">
    <reaction evidence="37">
        <text>(2E)-octenoyl-[ACP] + NADPH + H(+) = octanoyl-[ACP] + NADP(+)</text>
        <dbReference type="Rhea" id="RHEA:41848"/>
        <dbReference type="Rhea" id="RHEA-COMP:9635"/>
        <dbReference type="Rhea" id="RHEA-COMP:9636"/>
        <dbReference type="ChEBI" id="CHEBI:15378"/>
        <dbReference type="ChEBI" id="CHEBI:57783"/>
        <dbReference type="ChEBI" id="CHEBI:58349"/>
        <dbReference type="ChEBI" id="CHEBI:78462"/>
        <dbReference type="ChEBI" id="CHEBI:78463"/>
    </reaction>
    <physiologicalReaction direction="left-to-right" evidence="37">
        <dbReference type="Rhea" id="RHEA:41849"/>
    </physiologicalReaction>
</comment>